<evidence type="ECO:0000259" key="2">
    <source>
        <dbReference type="PROSITE" id="PS51109"/>
    </source>
</evidence>
<dbReference type="Gene3D" id="2.20.230.10">
    <property type="entry name" value="Resuscitation-promoting factor rpfb"/>
    <property type="match status" value="1"/>
</dbReference>
<dbReference type="OrthoDB" id="9797191at2"/>
<dbReference type="InterPro" id="IPR052913">
    <property type="entry name" value="Glycopeptide_resist_protein"/>
</dbReference>
<dbReference type="Pfam" id="PF12229">
    <property type="entry name" value="PG_binding_4"/>
    <property type="match status" value="1"/>
</dbReference>
<sequence>MVKKAVFLSLILLLQSGAGIFGSAAILNTRSSGLIQQGLTIKGVPVWGLRPDQAAQKLENELPSPAEGAFIIEDAGKSYTIILSDIDAKYEYLSTANDALAYINKGNYLNRLISVLRLRAAPADLALKIAFSDEKLEERIKTLQNEWDTPPQDAAVTMSDKVIIIPEKAGYRLDLEKTLEQTRQELGRGNLYAAAFGQILKPNITSVDLEKINTLLGEYTTVFDVNATNRSHNIALASATVNGSLIRPGEIFSLNKRLGPRLAERGYLMAPVFIDDSLALDIGGGICQVATTLYNAVIFADLPVEERYSHPQPVNYAPPDRDATIAGDYLDFKFSNNMNTPLYISSLVEGGTITMRIFGGEKNRGSMVRITSEKVVIDPKTVIIQDNTLPEGETRIINPGKPGYETRVYQEVVVDGKVNSKTLISSDFSKPEDKIIHMNPMPNKEEK</sequence>
<dbReference type="Pfam" id="PF07501">
    <property type="entry name" value="G5"/>
    <property type="match status" value="1"/>
</dbReference>
<dbReference type="Pfam" id="PF04294">
    <property type="entry name" value="VanW"/>
    <property type="match status" value="1"/>
</dbReference>
<protein>
    <submittedName>
        <fullName evidence="3">Vancomycin B-type resistance protein VanW</fullName>
    </submittedName>
</protein>
<evidence type="ECO:0000313" key="3">
    <source>
        <dbReference type="EMBL" id="TEB11552.1"/>
    </source>
</evidence>
<dbReference type="PROSITE" id="PS51109">
    <property type="entry name" value="G5"/>
    <property type="match status" value="1"/>
</dbReference>
<evidence type="ECO:0000313" key="4">
    <source>
        <dbReference type="Proteomes" id="UP000297597"/>
    </source>
</evidence>
<dbReference type="PANTHER" id="PTHR35788">
    <property type="entry name" value="EXPORTED PROTEIN-RELATED"/>
    <property type="match status" value="1"/>
</dbReference>
<organism evidence="3 4">
    <name type="scientific">Pelotomaculum propionicicum</name>
    <dbReference type="NCBI Taxonomy" id="258475"/>
    <lineage>
        <taxon>Bacteria</taxon>
        <taxon>Bacillati</taxon>
        <taxon>Bacillota</taxon>
        <taxon>Clostridia</taxon>
        <taxon>Eubacteriales</taxon>
        <taxon>Desulfotomaculaceae</taxon>
        <taxon>Pelotomaculum</taxon>
    </lineage>
</organism>
<feature type="domain" description="G5" evidence="2">
    <location>
        <begin position="362"/>
        <end position="442"/>
    </location>
</feature>
<keyword evidence="1" id="KW-0732">Signal</keyword>
<name>A0A4Y7RS94_9FIRM</name>
<accession>A0A4Y7RS94</accession>
<dbReference type="InterPro" id="IPR022029">
    <property type="entry name" value="YoaR-like_PG-bd"/>
</dbReference>
<dbReference type="EMBL" id="QFFZ01000013">
    <property type="protein sequence ID" value="TEB11552.1"/>
    <property type="molecule type" value="Genomic_DNA"/>
</dbReference>
<reference evidence="3 4" key="1">
    <citation type="journal article" date="2018" name="Environ. Microbiol.">
        <title>Novel energy conservation strategies and behaviour of Pelotomaculum schinkii driving syntrophic propionate catabolism.</title>
        <authorList>
            <person name="Hidalgo-Ahumada C.A.P."/>
            <person name="Nobu M.K."/>
            <person name="Narihiro T."/>
            <person name="Tamaki H."/>
            <person name="Liu W.T."/>
            <person name="Kamagata Y."/>
            <person name="Stams A.J.M."/>
            <person name="Imachi H."/>
            <person name="Sousa D.Z."/>
        </authorList>
    </citation>
    <scope>NUCLEOTIDE SEQUENCE [LARGE SCALE GENOMIC DNA]</scope>
    <source>
        <strain evidence="3 4">MGP</strain>
    </source>
</reference>
<dbReference type="InterPro" id="IPR011098">
    <property type="entry name" value="G5_dom"/>
</dbReference>
<dbReference type="RefSeq" id="WP_134213445.1">
    <property type="nucleotide sequence ID" value="NZ_QFFZ01000013.1"/>
</dbReference>
<evidence type="ECO:0000256" key="1">
    <source>
        <dbReference type="ARBA" id="ARBA00022729"/>
    </source>
</evidence>
<dbReference type="SMART" id="SM01208">
    <property type="entry name" value="G5"/>
    <property type="match status" value="1"/>
</dbReference>
<dbReference type="AlphaFoldDB" id="A0A4Y7RS94"/>
<keyword evidence="4" id="KW-1185">Reference proteome</keyword>
<dbReference type="Proteomes" id="UP000297597">
    <property type="component" value="Unassembled WGS sequence"/>
</dbReference>
<proteinExistence type="predicted"/>
<comment type="caution">
    <text evidence="3">The sequence shown here is derived from an EMBL/GenBank/DDBJ whole genome shotgun (WGS) entry which is preliminary data.</text>
</comment>
<gene>
    <name evidence="3" type="primary">vanW_1</name>
    <name evidence="3" type="ORF">Pmgp_01566</name>
</gene>
<dbReference type="InterPro" id="IPR007391">
    <property type="entry name" value="Vancomycin_resist_VanW"/>
</dbReference>
<dbReference type="PANTHER" id="PTHR35788:SF1">
    <property type="entry name" value="EXPORTED PROTEIN"/>
    <property type="match status" value="1"/>
</dbReference>